<dbReference type="PANTHER" id="PTHR11807">
    <property type="entry name" value="ATPASES OF THE PP SUPERFAMILY-RELATED"/>
    <property type="match status" value="1"/>
</dbReference>
<keyword evidence="3" id="KW-1185">Reference proteome</keyword>
<dbReference type="WBParaSite" id="nRc.2.0.1.t07598-RA">
    <property type="protein sequence ID" value="nRc.2.0.1.t07598-RA"/>
    <property type="gene ID" value="nRc.2.0.1.g07598"/>
</dbReference>
<dbReference type="GO" id="GO:0002143">
    <property type="term" value="P:tRNA wobble position uridine thiolation"/>
    <property type="evidence" value="ECO:0007669"/>
    <property type="project" value="TreeGrafter"/>
</dbReference>
<dbReference type="GO" id="GO:0000049">
    <property type="term" value="F:tRNA binding"/>
    <property type="evidence" value="ECO:0007669"/>
    <property type="project" value="TreeGrafter"/>
</dbReference>
<proteinExistence type="predicted"/>
<dbReference type="Pfam" id="PF01171">
    <property type="entry name" value="ATP_bind_3"/>
    <property type="match status" value="1"/>
</dbReference>
<dbReference type="GO" id="GO:0002144">
    <property type="term" value="C:cytosolic tRNA wobble base thiouridylase complex"/>
    <property type="evidence" value="ECO:0007669"/>
    <property type="project" value="TreeGrafter"/>
</dbReference>
<evidence type="ECO:0000259" key="2">
    <source>
        <dbReference type="Pfam" id="PF01171"/>
    </source>
</evidence>
<evidence type="ECO:0000313" key="3">
    <source>
        <dbReference type="Proteomes" id="UP000887565"/>
    </source>
</evidence>
<organism evidence="3 4">
    <name type="scientific">Romanomermis culicivorax</name>
    <name type="common">Nematode worm</name>
    <dbReference type="NCBI Taxonomy" id="13658"/>
    <lineage>
        <taxon>Eukaryota</taxon>
        <taxon>Metazoa</taxon>
        <taxon>Ecdysozoa</taxon>
        <taxon>Nematoda</taxon>
        <taxon>Enoplea</taxon>
        <taxon>Dorylaimia</taxon>
        <taxon>Mermithida</taxon>
        <taxon>Mermithoidea</taxon>
        <taxon>Mermithidae</taxon>
        <taxon>Romanomermis</taxon>
    </lineage>
</organism>
<reference evidence="4" key="1">
    <citation type="submission" date="2022-11" db="UniProtKB">
        <authorList>
            <consortium name="WormBaseParasite"/>
        </authorList>
    </citation>
    <scope>IDENTIFICATION</scope>
</reference>
<sequence>MVICLNCRSEKAAVRRPKTGDAVCRSCFLNLFETEVHRTIIAYNLFEPGETVAIGVSGGKDSSVVLHVLDLLNQRYQYGVNLVMVAIDEGIVGYRDHSLEAVHDQQRKYKLPLKILSYDELFGWTMDKVVALTGKKGNCTYCGVFRRQSLEKGAVVMGASKLVTGHNADDAAETVSVKLVIL</sequence>
<dbReference type="OMA" id="FTHEDEV"/>
<accession>A0A915I2A9</accession>
<dbReference type="Proteomes" id="UP000887565">
    <property type="component" value="Unplaced"/>
</dbReference>
<dbReference type="SUPFAM" id="SSF52402">
    <property type="entry name" value="Adenine nucleotide alpha hydrolases-like"/>
    <property type="match status" value="1"/>
</dbReference>
<evidence type="ECO:0000313" key="4">
    <source>
        <dbReference type="WBParaSite" id="nRc.2.0.1.t07598-RA"/>
    </source>
</evidence>
<dbReference type="GO" id="GO:0005739">
    <property type="term" value="C:mitochondrion"/>
    <property type="evidence" value="ECO:0007669"/>
    <property type="project" value="TreeGrafter"/>
</dbReference>
<dbReference type="AlphaFoldDB" id="A0A915I2A9"/>
<evidence type="ECO:0000256" key="1">
    <source>
        <dbReference type="ARBA" id="ARBA00022679"/>
    </source>
</evidence>
<feature type="domain" description="tRNA(Ile)-lysidine/2-thiocytidine synthase N-terminal" evidence="2">
    <location>
        <begin position="52"/>
        <end position="179"/>
    </location>
</feature>
<dbReference type="InterPro" id="IPR011063">
    <property type="entry name" value="TilS/TtcA_N"/>
</dbReference>
<name>A0A915I2A9_ROMCU</name>
<keyword evidence="1" id="KW-0808">Transferase</keyword>
<protein>
    <submittedName>
        <fullName evidence="4">tRNA(Ile)-lysidine/2-thiocytidine synthase N-terminal domain-containing protein</fullName>
    </submittedName>
</protein>
<dbReference type="PANTHER" id="PTHR11807:SF12">
    <property type="entry name" value="CYTOPLASMIC TRNA 2-THIOLATION PROTEIN 1"/>
    <property type="match status" value="1"/>
</dbReference>
<dbReference type="InterPro" id="IPR014729">
    <property type="entry name" value="Rossmann-like_a/b/a_fold"/>
</dbReference>
<dbReference type="Gene3D" id="3.40.50.620">
    <property type="entry name" value="HUPs"/>
    <property type="match status" value="1"/>
</dbReference>
<dbReference type="GO" id="GO:0016740">
    <property type="term" value="F:transferase activity"/>
    <property type="evidence" value="ECO:0007669"/>
    <property type="project" value="UniProtKB-KW"/>
</dbReference>